<evidence type="ECO:0000313" key="4">
    <source>
        <dbReference type="Proteomes" id="UP000253740"/>
    </source>
</evidence>
<proteinExistence type="predicted"/>
<feature type="signal peptide" evidence="1">
    <location>
        <begin position="1"/>
        <end position="46"/>
    </location>
</feature>
<sequence>MPAGMIAGRSPGALRRRALRYHPPMPRFRNALPCLVLALAAGVACAEELTLEQAMEKVQRETKGNVLATDTLHYGRTTVYSIKVLTPDGRVKVVRVKAQVEKNDKGEGKNDKEKR</sequence>
<organism evidence="3">
    <name type="scientific">Mizugakiibacter sediminis</name>
    <dbReference type="NCBI Taxonomy" id="1475481"/>
    <lineage>
        <taxon>Bacteria</taxon>
        <taxon>Pseudomonadati</taxon>
        <taxon>Pseudomonadota</taxon>
        <taxon>Gammaproteobacteria</taxon>
        <taxon>Lysobacterales</taxon>
        <taxon>Rhodanobacteraceae</taxon>
        <taxon>Mizugakiibacter</taxon>
    </lineage>
</organism>
<accession>A0A0K8QP91</accession>
<gene>
    <name evidence="2" type="ORF">MBSD_2267</name>
    <name evidence="3" type="ORF">MBSD_n1530</name>
</gene>
<dbReference type="HOGENOM" id="CLU_2106176_0_0_6"/>
<name>A0A0K8QP91_9GAMM</name>
<evidence type="ECO:0000313" key="3">
    <source>
        <dbReference type="EMBL" id="GAP66227.1"/>
    </source>
</evidence>
<dbReference type="EMBL" id="DF970195">
    <property type="protein sequence ID" value="GAP66227.1"/>
    <property type="molecule type" value="Genomic_DNA"/>
</dbReference>
<feature type="chain" id="PRO_5007414762" description="PepSY domain-containing protein" evidence="1">
    <location>
        <begin position="47"/>
        <end position="115"/>
    </location>
</feature>
<keyword evidence="1" id="KW-0732">Signal</keyword>
<evidence type="ECO:0008006" key="5">
    <source>
        <dbReference type="Google" id="ProtNLM"/>
    </source>
</evidence>
<dbReference type="EMBL" id="DF952382">
    <property type="protein sequence ID" value="GAN45715.1"/>
    <property type="molecule type" value="Genomic_DNA"/>
</dbReference>
<reference evidence="2" key="1">
    <citation type="submission" date="2015-03" db="EMBL/GenBank/DDBJ databases">
        <title>Draft genome sequence of Mizugakiibacter sediminis skMP5.</title>
        <authorList>
            <person name="Watanabe T."/>
            <person name="Kojima H."/>
            <person name="Fukui M."/>
        </authorList>
    </citation>
    <scope>NUCLEOTIDE SEQUENCE</scope>
    <source>
        <strain evidence="2">SkMP5</strain>
    </source>
</reference>
<reference evidence="3" key="2">
    <citation type="submission" date="2015-08" db="EMBL/GenBank/DDBJ databases">
        <title>Complete DNA Sequence of Pseudomonas syringae pv. actinidiae, the Causal Agent of Kiwifruit Canker Disease.</title>
        <authorList>
            <person name="Rikkerink E.H.A."/>
            <person name="Fineran P.C."/>
        </authorList>
    </citation>
    <scope>NUCLEOTIDE SEQUENCE</scope>
    <source>
        <strain evidence="3">SkMP5</strain>
    </source>
</reference>
<protein>
    <recommendedName>
        <fullName evidence="5">PepSY domain-containing protein</fullName>
    </recommendedName>
</protein>
<keyword evidence="4" id="KW-1185">Reference proteome</keyword>
<dbReference type="AlphaFoldDB" id="A0A0K8QP91"/>
<dbReference type="STRING" id="1475481.GCA_000953855_01559"/>
<evidence type="ECO:0000256" key="1">
    <source>
        <dbReference type="SAM" id="SignalP"/>
    </source>
</evidence>
<evidence type="ECO:0000313" key="2">
    <source>
        <dbReference type="EMBL" id="GAN45715.1"/>
    </source>
</evidence>
<dbReference type="Proteomes" id="UP000253740">
    <property type="component" value="Unassembled WGS sequence"/>
</dbReference>